<sequence>MTITIREKRRRRQRQRALAYLGVTAAWALSIWVSQLLSPPDWLHVIALFGHLAALVVGLGAVLAIDWHALLWATGWSSVRELRQADRTLIIPIWAGLFGLLATGALLEPHLDSPLTIIKMVAVLVLSLNGVALTRWTADLARVPPTARYAQLPKSARVGFMTSAIVSQVAWWTAVFIGMLNATT</sequence>
<feature type="transmembrane region" description="Helical" evidence="1">
    <location>
        <begin position="113"/>
        <end position="137"/>
    </location>
</feature>
<gene>
    <name evidence="2" type="ORF">FYC51_08485</name>
</gene>
<dbReference type="Proteomes" id="UP000325243">
    <property type="component" value="Unassembled WGS sequence"/>
</dbReference>
<comment type="caution">
    <text evidence="2">The sequence shown here is derived from an EMBL/GenBank/DDBJ whole genome shotgun (WGS) entry which is preliminary data.</text>
</comment>
<dbReference type="EMBL" id="VSSB01000001">
    <property type="protein sequence ID" value="TYL53679.1"/>
    <property type="molecule type" value="Genomic_DNA"/>
</dbReference>
<name>A0A5S4V6K8_9MICO</name>
<feature type="transmembrane region" description="Helical" evidence="1">
    <location>
        <begin position="88"/>
        <end position="107"/>
    </location>
</feature>
<feature type="transmembrane region" description="Helical" evidence="1">
    <location>
        <begin position="17"/>
        <end position="37"/>
    </location>
</feature>
<protein>
    <submittedName>
        <fullName evidence="2">Uncharacterized protein</fullName>
    </submittedName>
</protein>
<feature type="transmembrane region" description="Helical" evidence="1">
    <location>
        <begin position="43"/>
        <end position="67"/>
    </location>
</feature>
<evidence type="ECO:0000313" key="2">
    <source>
        <dbReference type="EMBL" id="TYL53679.1"/>
    </source>
</evidence>
<keyword evidence="3" id="KW-1185">Reference proteome</keyword>
<proteinExistence type="predicted"/>
<evidence type="ECO:0000313" key="3">
    <source>
        <dbReference type="Proteomes" id="UP000325243"/>
    </source>
</evidence>
<feature type="transmembrane region" description="Helical" evidence="1">
    <location>
        <begin position="158"/>
        <end position="180"/>
    </location>
</feature>
<reference evidence="2 3" key="1">
    <citation type="submission" date="2019-08" db="EMBL/GenBank/DDBJ databases">
        <authorList>
            <person name="Hu J."/>
        </authorList>
    </citation>
    <scope>NUCLEOTIDE SEQUENCE [LARGE SCALE GENOMIC DNA]</scope>
    <source>
        <strain evidence="2 3">NEAU-184</strain>
    </source>
</reference>
<keyword evidence="1" id="KW-0812">Transmembrane</keyword>
<dbReference type="RefSeq" id="WP_148733144.1">
    <property type="nucleotide sequence ID" value="NZ_VSSB01000001.1"/>
</dbReference>
<organism evidence="2 3">
    <name type="scientific">Agromyces mariniharenae</name>
    <dbReference type="NCBI Taxonomy" id="2604423"/>
    <lineage>
        <taxon>Bacteria</taxon>
        <taxon>Bacillati</taxon>
        <taxon>Actinomycetota</taxon>
        <taxon>Actinomycetes</taxon>
        <taxon>Micrococcales</taxon>
        <taxon>Microbacteriaceae</taxon>
        <taxon>Agromyces</taxon>
    </lineage>
</organism>
<keyword evidence="1" id="KW-1133">Transmembrane helix</keyword>
<dbReference type="AlphaFoldDB" id="A0A5S4V6K8"/>
<accession>A0A5S4V6K8</accession>
<keyword evidence="1" id="KW-0472">Membrane</keyword>
<evidence type="ECO:0000256" key="1">
    <source>
        <dbReference type="SAM" id="Phobius"/>
    </source>
</evidence>